<dbReference type="Proteomes" id="UP000241462">
    <property type="component" value="Unassembled WGS sequence"/>
</dbReference>
<dbReference type="EC" id="3.1.1.-" evidence="8"/>
<keyword evidence="5 8" id="KW-0378">Hydrolase</keyword>
<comment type="similarity">
    <text evidence="1 8">Belongs to the tannase family.</text>
</comment>
<accession>A0A2T3AEC4</accession>
<dbReference type="PANTHER" id="PTHR33938">
    <property type="entry name" value="FERULOYL ESTERASE B-RELATED"/>
    <property type="match status" value="1"/>
</dbReference>
<keyword evidence="4" id="KW-0732">Signal</keyword>
<evidence type="ECO:0000256" key="2">
    <source>
        <dbReference type="ARBA" id="ARBA00022487"/>
    </source>
</evidence>
<evidence type="ECO:0000256" key="7">
    <source>
        <dbReference type="ARBA" id="ARBA00023157"/>
    </source>
</evidence>
<keyword evidence="2" id="KW-0719">Serine esterase</keyword>
<dbReference type="Pfam" id="PF07519">
    <property type="entry name" value="Tannase"/>
    <property type="match status" value="2"/>
</dbReference>
<keyword evidence="10" id="KW-1185">Reference proteome</keyword>
<name>A0A2T3AEC4_9PEZI</name>
<dbReference type="InParanoid" id="A0A2T3AEC4"/>
<dbReference type="SUPFAM" id="SSF53474">
    <property type="entry name" value="alpha/beta-Hydrolases"/>
    <property type="match status" value="1"/>
</dbReference>
<dbReference type="PANTHER" id="PTHR33938:SF2">
    <property type="entry name" value="CARBOXYLIC ESTER HYDROLASE"/>
    <property type="match status" value="1"/>
</dbReference>
<dbReference type="InterPro" id="IPR011118">
    <property type="entry name" value="Tannase/feruloyl_esterase"/>
</dbReference>
<evidence type="ECO:0000256" key="1">
    <source>
        <dbReference type="ARBA" id="ARBA00006249"/>
    </source>
</evidence>
<dbReference type="InterPro" id="IPR029058">
    <property type="entry name" value="AB_hydrolase_fold"/>
</dbReference>
<gene>
    <name evidence="9" type="ORF">BD289DRAFT_364073</name>
</gene>
<dbReference type="EMBL" id="KZ678402">
    <property type="protein sequence ID" value="PSR94019.1"/>
    <property type="molecule type" value="Genomic_DNA"/>
</dbReference>
<dbReference type="AlphaFoldDB" id="A0A2T3AEC4"/>
<keyword evidence="6" id="KW-0106">Calcium</keyword>
<proteinExistence type="inferred from homology"/>
<dbReference type="GO" id="GO:0030600">
    <property type="term" value="F:feruloyl esterase activity"/>
    <property type="evidence" value="ECO:0007669"/>
    <property type="project" value="UniProtKB-ARBA"/>
</dbReference>
<keyword evidence="7" id="KW-1015">Disulfide bond</keyword>
<evidence type="ECO:0000313" key="10">
    <source>
        <dbReference type="Proteomes" id="UP000241462"/>
    </source>
</evidence>
<protein>
    <recommendedName>
        <fullName evidence="8">Carboxylic ester hydrolase</fullName>
        <ecNumber evidence="8">3.1.1.-</ecNumber>
    </recommendedName>
</protein>
<evidence type="ECO:0000256" key="4">
    <source>
        <dbReference type="ARBA" id="ARBA00022729"/>
    </source>
</evidence>
<evidence type="ECO:0000256" key="8">
    <source>
        <dbReference type="RuleBase" id="RU361238"/>
    </source>
</evidence>
<organism evidence="9 10">
    <name type="scientific">Coniella lustricola</name>
    <dbReference type="NCBI Taxonomy" id="2025994"/>
    <lineage>
        <taxon>Eukaryota</taxon>
        <taxon>Fungi</taxon>
        <taxon>Dikarya</taxon>
        <taxon>Ascomycota</taxon>
        <taxon>Pezizomycotina</taxon>
        <taxon>Sordariomycetes</taxon>
        <taxon>Sordariomycetidae</taxon>
        <taxon>Diaporthales</taxon>
        <taxon>Schizoparmaceae</taxon>
        <taxon>Coniella</taxon>
    </lineage>
</organism>
<reference evidence="9 10" key="1">
    <citation type="journal article" date="2018" name="Mycol. Prog.">
        <title>Coniella lustricola, a new species from submerged detritus.</title>
        <authorList>
            <person name="Raudabaugh D.B."/>
            <person name="Iturriaga T."/>
            <person name="Carver A."/>
            <person name="Mondo S."/>
            <person name="Pangilinan J."/>
            <person name="Lipzen A."/>
            <person name="He G."/>
            <person name="Amirebrahimi M."/>
            <person name="Grigoriev I.V."/>
            <person name="Miller A.N."/>
        </authorList>
    </citation>
    <scope>NUCLEOTIDE SEQUENCE [LARGE SCALE GENOMIC DNA]</scope>
    <source>
        <strain evidence="9 10">B22-T-1</strain>
    </source>
</reference>
<evidence type="ECO:0000256" key="3">
    <source>
        <dbReference type="ARBA" id="ARBA00022723"/>
    </source>
</evidence>
<evidence type="ECO:0000256" key="6">
    <source>
        <dbReference type="ARBA" id="ARBA00022837"/>
    </source>
</evidence>
<evidence type="ECO:0000313" key="9">
    <source>
        <dbReference type="EMBL" id="PSR94019.1"/>
    </source>
</evidence>
<dbReference type="OrthoDB" id="3039123at2759"/>
<keyword evidence="3" id="KW-0479">Metal-binding</keyword>
<evidence type="ECO:0000256" key="5">
    <source>
        <dbReference type="ARBA" id="ARBA00022801"/>
    </source>
</evidence>
<sequence>MLTSLAVTATAVHASIDCTYDAVKAIVPAGAVLSFAQTIEENGTFVVPAGDTGWTQDPVDLPALCAIGVEVTTEQNGTYGFGVFLPNAWNSRTLTVGNGGLAGGVDWVDMGTGVRYGHAVISSDLGHNSSTIDASWAYNDTAAQENWGWRALHESVVLGKEIIQAYYETAPSYHYYQGCSTGGRQGFKEAQMFPEDFDGVIAGAPAWWTSHQQIWQFWLGYVNYISNISSIPVSKFDTIAKETLRQCDGQDGLVDTIISDPNGCNFDSLQLLCPSNVTDAPDCLTPPQLETYRQLSSDFLETNSTLVFPKWLTGSEHFWDLNIDGGAPNVIGLGYIQYFLGLGPDWDWRDFDVDVVTLSETLNVGQADADHFDLSEFYNAGKKFIHYHGMSDGGIATGASYYMHDHIYQTMNLENDVMESFYRFFPIPGMGHCTDTADFVNAPYYIAGISMSNNGQHSVPGYEDPEHDVLLALMNWVENGTAPDYIIGTAYNNFTTQDAITRQRPICPHPQLATYTGEGDPNAPENWECKLLY</sequence>
<dbReference type="GO" id="GO:0046872">
    <property type="term" value="F:metal ion binding"/>
    <property type="evidence" value="ECO:0007669"/>
    <property type="project" value="UniProtKB-KW"/>
</dbReference>